<proteinExistence type="predicted"/>
<feature type="compositionally biased region" description="Basic residues" evidence="1">
    <location>
        <begin position="1"/>
        <end position="13"/>
    </location>
</feature>
<sequence length="82" mass="8626">MRMLPRWRPRARWPRGLGSARGGPGPASSSRYPAVGCRPPPVPVCGPSAWRACSQGCHSRVHQTSGGGSGVGVGISSRYRAE</sequence>
<name>A0A0F7L3K6_9VIRU</name>
<reference evidence="2" key="1">
    <citation type="journal article" date="2015" name="Front. Microbiol.">
        <title>Combining genomic sequencing methods to explore viral diversity and reveal potential virus-host interactions.</title>
        <authorList>
            <person name="Chow C.E."/>
            <person name="Winget D.M."/>
            <person name="White R.A.III."/>
            <person name="Hallam S.J."/>
            <person name="Suttle C.A."/>
        </authorList>
    </citation>
    <scope>NUCLEOTIDE SEQUENCE</scope>
    <source>
        <strain evidence="2">Anoxic2_5</strain>
    </source>
</reference>
<accession>A0A0F7L3K6</accession>
<reference evidence="2" key="2">
    <citation type="submission" date="2015-03" db="EMBL/GenBank/DDBJ databases">
        <authorList>
            <person name="Chow C.-E.T."/>
            <person name="Winget D.M."/>
            <person name="White R.A.III."/>
            <person name="Hallam S.J."/>
            <person name="Suttle C.A."/>
        </authorList>
    </citation>
    <scope>NUCLEOTIDE SEQUENCE</scope>
    <source>
        <strain evidence="2">Anoxic2_5</strain>
    </source>
</reference>
<feature type="region of interest" description="Disordered" evidence="1">
    <location>
        <begin position="1"/>
        <end position="32"/>
    </location>
</feature>
<evidence type="ECO:0000313" key="2">
    <source>
        <dbReference type="EMBL" id="AKH47149.1"/>
    </source>
</evidence>
<organism evidence="2">
    <name type="scientific">uncultured marine virus</name>
    <dbReference type="NCBI Taxonomy" id="186617"/>
    <lineage>
        <taxon>Viruses</taxon>
        <taxon>environmental samples</taxon>
    </lineage>
</organism>
<feature type="region of interest" description="Disordered" evidence="1">
    <location>
        <begin position="59"/>
        <end position="82"/>
    </location>
</feature>
<evidence type="ECO:0000256" key="1">
    <source>
        <dbReference type="SAM" id="MobiDB-lite"/>
    </source>
</evidence>
<dbReference type="EMBL" id="KR029589">
    <property type="protein sequence ID" value="AKH47149.1"/>
    <property type="molecule type" value="Genomic_DNA"/>
</dbReference>
<protein>
    <submittedName>
        <fullName evidence="2">Uncharacterized protein</fullName>
    </submittedName>
</protein>